<evidence type="ECO:0000313" key="1">
    <source>
        <dbReference type="EMBL" id="ODS32531.1"/>
    </source>
</evidence>
<dbReference type="AlphaFoldDB" id="A0A1E3XA68"/>
<dbReference type="Gene3D" id="3.40.1350.10">
    <property type="match status" value="1"/>
</dbReference>
<accession>A0A1E3XA68</accession>
<comment type="caution">
    <text evidence="1">The sequence shown here is derived from an EMBL/GenBank/DDBJ whole genome shotgun (WGS) entry which is preliminary data.</text>
</comment>
<dbReference type="InterPro" id="IPR011856">
    <property type="entry name" value="tRNA_endonuc-like_dom_sf"/>
</dbReference>
<evidence type="ECO:0008006" key="3">
    <source>
        <dbReference type="Google" id="ProtNLM"/>
    </source>
</evidence>
<protein>
    <recommendedName>
        <fullName evidence="3">DUF4268 domain-containing protein</fullName>
    </recommendedName>
</protein>
<evidence type="ECO:0000313" key="2">
    <source>
        <dbReference type="Proteomes" id="UP000094056"/>
    </source>
</evidence>
<reference evidence="1 2" key="1">
    <citation type="submission" date="2016-07" db="EMBL/GenBank/DDBJ databases">
        <title>Draft genome of Scalindua rubra, obtained from a brine-seawater interface in the Red Sea, sheds light on salt adaptation in anammox bacteria.</title>
        <authorList>
            <person name="Speth D.R."/>
            <person name="Lagkouvardos I."/>
            <person name="Wang Y."/>
            <person name="Qian P.-Y."/>
            <person name="Dutilh B.E."/>
            <person name="Jetten M.S."/>
        </authorList>
    </citation>
    <scope>NUCLEOTIDE SEQUENCE [LARGE SCALE GENOMIC DNA]</scope>
    <source>
        <strain evidence="1">BSI-1</strain>
    </source>
</reference>
<dbReference type="Proteomes" id="UP000094056">
    <property type="component" value="Unassembled WGS sequence"/>
</dbReference>
<dbReference type="EMBL" id="MAYW01000058">
    <property type="protein sequence ID" value="ODS32531.1"/>
    <property type="molecule type" value="Genomic_DNA"/>
</dbReference>
<name>A0A1E3XA68_9BACT</name>
<gene>
    <name evidence="1" type="ORF">SCARUB_02331</name>
</gene>
<dbReference type="GO" id="GO:0003676">
    <property type="term" value="F:nucleic acid binding"/>
    <property type="evidence" value="ECO:0007669"/>
    <property type="project" value="InterPro"/>
</dbReference>
<organism evidence="1 2">
    <name type="scientific">Candidatus Scalindua rubra</name>
    <dbReference type="NCBI Taxonomy" id="1872076"/>
    <lineage>
        <taxon>Bacteria</taxon>
        <taxon>Pseudomonadati</taxon>
        <taxon>Planctomycetota</taxon>
        <taxon>Candidatus Brocadiia</taxon>
        <taxon>Candidatus Brocadiales</taxon>
        <taxon>Candidatus Scalinduaceae</taxon>
        <taxon>Candidatus Scalindua</taxon>
    </lineage>
</organism>
<proteinExistence type="predicted"/>
<dbReference type="PATRIC" id="fig|1872076.5.peg.2742"/>
<sequence>MLNSKFELGKLEKVDLRNIWTSESEHFTPWLARDDNLKLLGDTIGIELELEAQEKNVGPFRADILCKDTASDHWVLIENQLEKTDHIHLGQLLTYAAGLKAVTIVWISRRFTEEHRAALDWLNEITDDHFNFFGLEVEL</sequence>